<name>A0ACC3BRH6_PYRYE</name>
<keyword evidence="2" id="KW-1185">Reference proteome</keyword>
<dbReference type="Proteomes" id="UP000798662">
    <property type="component" value="Chromosome 1"/>
</dbReference>
<reference evidence="1" key="1">
    <citation type="submission" date="2019-11" db="EMBL/GenBank/DDBJ databases">
        <title>Nori genome reveals adaptations in red seaweeds to the harsh intertidal environment.</title>
        <authorList>
            <person name="Wang D."/>
            <person name="Mao Y."/>
        </authorList>
    </citation>
    <scope>NUCLEOTIDE SEQUENCE</scope>
    <source>
        <tissue evidence="1">Gametophyte</tissue>
    </source>
</reference>
<comment type="caution">
    <text evidence="1">The sequence shown here is derived from an EMBL/GenBank/DDBJ whole genome shotgun (WGS) entry which is preliminary data.</text>
</comment>
<sequence length="427" mass="45798">MGGANPEESVDPAGDQPPAELSATGVFTGVLRNRRKMQAPTFPITEPGLLEPASCGELNCVTTPKCAAHGGAQSQQWRIRGPVLGWSDDAVGLTTNVTVRAARGMPFAEVYVRAVPHLVPSVYARSTMAYNSLRFVASKRLESAAISGSGSMACSFRGFSVGAKLTDKDAKEILKRASSTVAAAKGKLPRGCVSVTERSDARGDPVLKSAMRAMSRKRSIRAATDYRDKGAALMRGRTAGLTGLLGAGAIGRVRRHLELQDSSVPGSRATPLRVSWGLSQMRLLPSRKQLQTLRRESIDAPGRVAHYLLSDSAQGGVLRWDYIIGYWDRRRSTRDDENVSENEDDGFYFNNPKVELNGCYAPLEKDPVAIEQLIASSQSFPENDDGSGEILVLGVGFDVVGALQNTTMTQAVPGMTADDVRNATRAA</sequence>
<accession>A0ACC3BRH6</accession>
<organism evidence="1 2">
    <name type="scientific">Pyropia yezoensis</name>
    <name type="common">Susabi-nori</name>
    <name type="synonym">Porphyra yezoensis</name>
    <dbReference type="NCBI Taxonomy" id="2788"/>
    <lineage>
        <taxon>Eukaryota</taxon>
        <taxon>Rhodophyta</taxon>
        <taxon>Bangiophyceae</taxon>
        <taxon>Bangiales</taxon>
        <taxon>Bangiaceae</taxon>
        <taxon>Pyropia</taxon>
    </lineage>
</organism>
<protein>
    <submittedName>
        <fullName evidence="1">Uncharacterized protein</fullName>
    </submittedName>
</protein>
<gene>
    <name evidence="1" type="ORF">I4F81_003131</name>
</gene>
<dbReference type="EMBL" id="CM020618">
    <property type="protein sequence ID" value="KAK1860543.1"/>
    <property type="molecule type" value="Genomic_DNA"/>
</dbReference>
<evidence type="ECO:0000313" key="1">
    <source>
        <dbReference type="EMBL" id="KAK1860543.1"/>
    </source>
</evidence>
<evidence type="ECO:0000313" key="2">
    <source>
        <dbReference type="Proteomes" id="UP000798662"/>
    </source>
</evidence>
<proteinExistence type="predicted"/>